<evidence type="ECO:0000313" key="1">
    <source>
        <dbReference type="EMBL" id="JAH02396.1"/>
    </source>
</evidence>
<sequence length="42" mass="5005">MLLFISQELTVRSMWQCYVGRPNVSQSGRSHFSSVTWKWKRS</sequence>
<accession>A0A0E9PCL1</accession>
<dbReference type="AlphaFoldDB" id="A0A0E9PCL1"/>
<reference evidence="1" key="2">
    <citation type="journal article" date="2015" name="Fish Shellfish Immunol.">
        <title>Early steps in the European eel (Anguilla anguilla)-Vibrio vulnificus interaction in the gills: Role of the RtxA13 toxin.</title>
        <authorList>
            <person name="Callol A."/>
            <person name="Pajuelo D."/>
            <person name="Ebbesson L."/>
            <person name="Teles M."/>
            <person name="MacKenzie S."/>
            <person name="Amaro C."/>
        </authorList>
    </citation>
    <scope>NUCLEOTIDE SEQUENCE</scope>
</reference>
<organism evidence="1">
    <name type="scientific">Anguilla anguilla</name>
    <name type="common">European freshwater eel</name>
    <name type="synonym">Muraena anguilla</name>
    <dbReference type="NCBI Taxonomy" id="7936"/>
    <lineage>
        <taxon>Eukaryota</taxon>
        <taxon>Metazoa</taxon>
        <taxon>Chordata</taxon>
        <taxon>Craniata</taxon>
        <taxon>Vertebrata</taxon>
        <taxon>Euteleostomi</taxon>
        <taxon>Actinopterygii</taxon>
        <taxon>Neopterygii</taxon>
        <taxon>Teleostei</taxon>
        <taxon>Anguilliformes</taxon>
        <taxon>Anguillidae</taxon>
        <taxon>Anguilla</taxon>
    </lineage>
</organism>
<protein>
    <submittedName>
        <fullName evidence="1">Uncharacterized protein</fullName>
    </submittedName>
</protein>
<proteinExistence type="predicted"/>
<dbReference type="EMBL" id="GBXM01106181">
    <property type="protein sequence ID" value="JAH02396.1"/>
    <property type="molecule type" value="Transcribed_RNA"/>
</dbReference>
<name>A0A0E9PCL1_ANGAN</name>
<reference evidence="1" key="1">
    <citation type="submission" date="2014-11" db="EMBL/GenBank/DDBJ databases">
        <authorList>
            <person name="Amaro Gonzalez C."/>
        </authorList>
    </citation>
    <scope>NUCLEOTIDE SEQUENCE</scope>
</reference>